<dbReference type="EMBL" id="PHWZ01000012">
    <property type="protein sequence ID" value="TEY85770.1"/>
    <property type="molecule type" value="Genomic_DNA"/>
</dbReference>
<dbReference type="Proteomes" id="UP000297299">
    <property type="component" value="Unassembled WGS sequence"/>
</dbReference>
<evidence type="ECO:0000313" key="2">
    <source>
        <dbReference type="EMBL" id="TEY85770.1"/>
    </source>
</evidence>
<evidence type="ECO:0000256" key="1">
    <source>
        <dbReference type="SAM" id="MobiDB-lite"/>
    </source>
</evidence>
<feature type="compositionally biased region" description="Basic and acidic residues" evidence="1">
    <location>
        <begin position="176"/>
        <end position="187"/>
    </location>
</feature>
<gene>
    <name evidence="2" type="ORF">BOTCAL_0012g00260</name>
</gene>
<name>A0A4Y8DIT5_9HELO</name>
<feature type="compositionally biased region" description="Polar residues" evidence="1">
    <location>
        <begin position="279"/>
        <end position="298"/>
    </location>
</feature>
<proteinExistence type="predicted"/>
<reference evidence="2 3" key="1">
    <citation type="submission" date="2017-11" db="EMBL/GenBank/DDBJ databases">
        <title>Comparative genomics of Botrytis spp.</title>
        <authorList>
            <person name="Valero-Jimenez C.A."/>
            <person name="Tapia P."/>
            <person name="Veloso J."/>
            <person name="Silva-Moreno E."/>
            <person name="Staats M."/>
            <person name="Valdes J.H."/>
            <person name="Van Kan J.A.L."/>
        </authorList>
    </citation>
    <scope>NUCLEOTIDE SEQUENCE [LARGE SCALE GENOMIC DNA]</scope>
    <source>
        <strain evidence="2 3">MUCL2830</strain>
    </source>
</reference>
<protein>
    <submittedName>
        <fullName evidence="2">Uncharacterized protein</fullName>
    </submittedName>
</protein>
<accession>A0A4Y8DIT5</accession>
<dbReference type="AlphaFoldDB" id="A0A4Y8DIT5"/>
<feature type="region of interest" description="Disordered" evidence="1">
    <location>
        <begin position="171"/>
        <end position="191"/>
    </location>
</feature>
<dbReference type="OrthoDB" id="3536075at2759"/>
<organism evidence="2 3">
    <name type="scientific">Botryotinia calthae</name>
    <dbReference type="NCBI Taxonomy" id="38488"/>
    <lineage>
        <taxon>Eukaryota</taxon>
        <taxon>Fungi</taxon>
        <taxon>Dikarya</taxon>
        <taxon>Ascomycota</taxon>
        <taxon>Pezizomycotina</taxon>
        <taxon>Leotiomycetes</taxon>
        <taxon>Helotiales</taxon>
        <taxon>Sclerotiniaceae</taxon>
        <taxon>Botryotinia</taxon>
    </lineage>
</organism>
<keyword evidence="3" id="KW-1185">Reference proteome</keyword>
<comment type="caution">
    <text evidence="2">The sequence shown here is derived from an EMBL/GenBank/DDBJ whole genome shotgun (WGS) entry which is preliminary data.</text>
</comment>
<evidence type="ECO:0000313" key="3">
    <source>
        <dbReference type="Proteomes" id="UP000297299"/>
    </source>
</evidence>
<sequence>MHMFEQNLQLNGNFVPSRSPFSRPSRVSNIETMPSPGPTIKRFFIAAKKVMTQKMRSRSSSPATSSYLAFPPPLIILRDNALLSPVFTTDSLITCEEGSVTQVPSEMHRGAILEFEHRLFGREEHLTQNHIHVLEWLNESEITSFEEKKIWNDVPRHEVLNDDLFFTATESESSEDESHNEGEEFKENYGIPEGDYSESYWEAMVETADEGRDIQQDLDDVVVRLTVIGLMTQGRKETSSAVSALGLFDEDRFESVPSVLPGEFDEEKMEYMPRDVSMSLEQAQEQAHTQGQESRRTSLSLRKTISNKWTEVRVSLRWKMSISSLQTKDS</sequence>
<feature type="region of interest" description="Disordered" evidence="1">
    <location>
        <begin position="278"/>
        <end position="298"/>
    </location>
</feature>